<keyword evidence="2" id="KW-1185">Reference proteome</keyword>
<dbReference type="AlphaFoldDB" id="A0A371FF77"/>
<comment type="caution">
    <text evidence="1">The sequence shown here is derived from an EMBL/GenBank/DDBJ whole genome shotgun (WGS) entry which is preliminary data.</text>
</comment>
<proteinExistence type="predicted"/>
<organism evidence="1 2">
    <name type="scientific">Mucuna pruriens</name>
    <name type="common">Velvet bean</name>
    <name type="synonym">Dolichos pruriens</name>
    <dbReference type="NCBI Taxonomy" id="157652"/>
    <lineage>
        <taxon>Eukaryota</taxon>
        <taxon>Viridiplantae</taxon>
        <taxon>Streptophyta</taxon>
        <taxon>Embryophyta</taxon>
        <taxon>Tracheophyta</taxon>
        <taxon>Spermatophyta</taxon>
        <taxon>Magnoliopsida</taxon>
        <taxon>eudicotyledons</taxon>
        <taxon>Gunneridae</taxon>
        <taxon>Pentapetalae</taxon>
        <taxon>rosids</taxon>
        <taxon>fabids</taxon>
        <taxon>Fabales</taxon>
        <taxon>Fabaceae</taxon>
        <taxon>Papilionoideae</taxon>
        <taxon>50 kb inversion clade</taxon>
        <taxon>NPAAA clade</taxon>
        <taxon>indigoferoid/millettioid clade</taxon>
        <taxon>Phaseoleae</taxon>
        <taxon>Mucuna</taxon>
    </lineage>
</organism>
<evidence type="ECO:0000313" key="1">
    <source>
        <dbReference type="EMBL" id="RDX76931.1"/>
    </source>
</evidence>
<evidence type="ECO:0000313" key="2">
    <source>
        <dbReference type="Proteomes" id="UP000257109"/>
    </source>
</evidence>
<evidence type="ECO:0008006" key="3">
    <source>
        <dbReference type="Google" id="ProtNLM"/>
    </source>
</evidence>
<dbReference type="Proteomes" id="UP000257109">
    <property type="component" value="Unassembled WGS sequence"/>
</dbReference>
<sequence length="123" mass="14062">MTRPEISFLSALSVGSPRKGIVYTDREQIDIIRYSYADRAEDAVTRLSKKLSREDEYRAMAHTTCELLWLKSLLQELQFCKGPMELMYNNQSALAKPIKVDCHFLGEKILLGIIKASSIFFKA</sequence>
<reference evidence="1" key="1">
    <citation type="submission" date="2018-05" db="EMBL/GenBank/DDBJ databases">
        <title>Draft genome of Mucuna pruriens seed.</title>
        <authorList>
            <person name="Nnadi N.E."/>
            <person name="Vos R."/>
            <person name="Hasami M.H."/>
            <person name="Devisetty U.K."/>
            <person name="Aguiy J.C."/>
        </authorList>
    </citation>
    <scope>NUCLEOTIDE SEQUENCE [LARGE SCALE GENOMIC DNA]</scope>
    <source>
        <strain evidence="1">JCA_2017</strain>
    </source>
</reference>
<name>A0A371FF77_MUCPR</name>
<feature type="non-terminal residue" evidence="1">
    <location>
        <position position="1"/>
    </location>
</feature>
<gene>
    <name evidence="1" type="ORF">CR513_43030</name>
</gene>
<protein>
    <recommendedName>
        <fullName evidence="3">Copia protein</fullName>
    </recommendedName>
</protein>
<dbReference type="CDD" id="cd09272">
    <property type="entry name" value="RNase_HI_RT_Ty1"/>
    <property type="match status" value="1"/>
</dbReference>
<accession>A0A371FF77</accession>
<dbReference type="EMBL" id="QJKJ01009334">
    <property type="protein sequence ID" value="RDX76931.1"/>
    <property type="molecule type" value="Genomic_DNA"/>
</dbReference>